<protein>
    <submittedName>
        <fullName evidence="1">Uncharacterized protein</fullName>
    </submittedName>
</protein>
<dbReference type="Proteomes" id="UP000594454">
    <property type="component" value="Chromosome 3"/>
</dbReference>
<proteinExistence type="predicted"/>
<reference evidence="1 2" key="1">
    <citation type="submission" date="2020-11" db="EMBL/GenBank/DDBJ databases">
        <authorList>
            <person name="Wallbank WR R."/>
            <person name="Pardo Diaz C."/>
            <person name="Kozak K."/>
            <person name="Martin S."/>
            <person name="Jiggins C."/>
            <person name="Moest M."/>
            <person name="Warren A I."/>
            <person name="Generalovic N T."/>
            <person name="Byers J.R.P. K."/>
            <person name="Montejo-Kovacevich G."/>
            <person name="Yen C E."/>
        </authorList>
    </citation>
    <scope>NUCLEOTIDE SEQUENCE [LARGE SCALE GENOMIC DNA]</scope>
</reference>
<accession>A0A7R8YXH2</accession>
<dbReference type="AlphaFoldDB" id="A0A7R8YXH2"/>
<evidence type="ECO:0000313" key="2">
    <source>
        <dbReference type="Proteomes" id="UP000594454"/>
    </source>
</evidence>
<gene>
    <name evidence="1" type="ORF">HERILL_LOCUS8605</name>
</gene>
<dbReference type="EMBL" id="LR899011">
    <property type="protein sequence ID" value="CAD7085785.1"/>
    <property type="molecule type" value="Genomic_DNA"/>
</dbReference>
<keyword evidence="2" id="KW-1185">Reference proteome</keyword>
<dbReference type="InParanoid" id="A0A7R8YXH2"/>
<name>A0A7R8YXH2_HERIL</name>
<organism evidence="1 2">
    <name type="scientific">Hermetia illucens</name>
    <name type="common">Black soldier fly</name>
    <dbReference type="NCBI Taxonomy" id="343691"/>
    <lineage>
        <taxon>Eukaryota</taxon>
        <taxon>Metazoa</taxon>
        <taxon>Ecdysozoa</taxon>
        <taxon>Arthropoda</taxon>
        <taxon>Hexapoda</taxon>
        <taxon>Insecta</taxon>
        <taxon>Pterygota</taxon>
        <taxon>Neoptera</taxon>
        <taxon>Endopterygota</taxon>
        <taxon>Diptera</taxon>
        <taxon>Brachycera</taxon>
        <taxon>Stratiomyomorpha</taxon>
        <taxon>Stratiomyidae</taxon>
        <taxon>Hermetiinae</taxon>
        <taxon>Hermetia</taxon>
    </lineage>
</organism>
<sequence length="114" mass="13437">MPENVLIVYKGSLTSAIITSIMEGDVKIKTKMITKIMCPKKDKPLHPFEVRFYRAINEYNHTTHLSTKKEYFETIRLKNRDGFNQKAKLEYHQKVDDLRKIMLYENSLSNAIQN</sequence>
<evidence type="ECO:0000313" key="1">
    <source>
        <dbReference type="EMBL" id="CAD7085785.1"/>
    </source>
</evidence>